<gene>
    <name evidence="4" type="ORF">GCM10010334_59810</name>
</gene>
<evidence type="ECO:0000256" key="2">
    <source>
        <dbReference type="SAM" id="Phobius"/>
    </source>
</evidence>
<evidence type="ECO:0000313" key="5">
    <source>
        <dbReference type="Proteomes" id="UP000638353"/>
    </source>
</evidence>
<reference evidence="4" key="2">
    <citation type="submission" date="2020-09" db="EMBL/GenBank/DDBJ databases">
        <authorList>
            <person name="Sun Q."/>
            <person name="Ohkuma M."/>
        </authorList>
    </citation>
    <scope>NUCLEOTIDE SEQUENCE</scope>
    <source>
        <strain evidence="4">JCM 4637</strain>
    </source>
</reference>
<keyword evidence="2" id="KW-1133">Transmembrane helix</keyword>
<proteinExistence type="predicted"/>
<feature type="region of interest" description="Disordered" evidence="1">
    <location>
        <begin position="322"/>
        <end position="346"/>
    </location>
</feature>
<dbReference type="PROSITE" id="PS51257">
    <property type="entry name" value="PROKAR_LIPOPROTEIN"/>
    <property type="match status" value="1"/>
</dbReference>
<feature type="signal peptide" evidence="3">
    <location>
        <begin position="1"/>
        <end position="28"/>
    </location>
</feature>
<organism evidence="4 5">
    <name type="scientific">Streptomyces finlayi</name>
    <dbReference type="NCBI Taxonomy" id="67296"/>
    <lineage>
        <taxon>Bacteria</taxon>
        <taxon>Bacillati</taxon>
        <taxon>Actinomycetota</taxon>
        <taxon>Actinomycetes</taxon>
        <taxon>Kitasatosporales</taxon>
        <taxon>Streptomycetaceae</taxon>
        <taxon>Streptomyces</taxon>
    </lineage>
</organism>
<feature type="compositionally biased region" description="Pro residues" evidence="1">
    <location>
        <begin position="335"/>
        <end position="346"/>
    </location>
</feature>
<feature type="transmembrane region" description="Helical" evidence="2">
    <location>
        <begin position="244"/>
        <end position="267"/>
    </location>
</feature>
<evidence type="ECO:0000313" key="4">
    <source>
        <dbReference type="EMBL" id="GHD07350.1"/>
    </source>
</evidence>
<reference evidence="4" key="1">
    <citation type="journal article" date="2014" name="Int. J. Syst. Evol. Microbiol.">
        <title>Complete genome sequence of Corynebacterium casei LMG S-19264T (=DSM 44701T), isolated from a smear-ripened cheese.</title>
        <authorList>
            <consortium name="US DOE Joint Genome Institute (JGI-PGF)"/>
            <person name="Walter F."/>
            <person name="Albersmeier A."/>
            <person name="Kalinowski J."/>
            <person name="Ruckert C."/>
        </authorList>
    </citation>
    <scope>NUCLEOTIDE SEQUENCE</scope>
    <source>
        <strain evidence="4">JCM 4637</strain>
    </source>
</reference>
<comment type="caution">
    <text evidence="4">The sequence shown here is derived from an EMBL/GenBank/DDBJ whole genome shotgun (WGS) entry which is preliminary data.</text>
</comment>
<evidence type="ECO:0000256" key="3">
    <source>
        <dbReference type="SAM" id="SignalP"/>
    </source>
</evidence>
<dbReference type="Proteomes" id="UP000638353">
    <property type="component" value="Unassembled WGS sequence"/>
</dbReference>
<feature type="transmembrane region" description="Helical" evidence="2">
    <location>
        <begin position="204"/>
        <end position="223"/>
    </location>
</feature>
<dbReference type="RefSeq" id="WP_189821991.1">
    <property type="nucleotide sequence ID" value="NZ_BMVC01000013.1"/>
</dbReference>
<feature type="transmembrane region" description="Helical" evidence="2">
    <location>
        <begin position="44"/>
        <end position="62"/>
    </location>
</feature>
<evidence type="ECO:0008006" key="6">
    <source>
        <dbReference type="Google" id="ProtNLM"/>
    </source>
</evidence>
<dbReference type="AlphaFoldDB" id="A0A918X355"/>
<evidence type="ECO:0000256" key="1">
    <source>
        <dbReference type="SAM" id="MobiDB-lite"/>
    </source>
</evidence>
<keyword evidence="3" id="KW-0732">Signal</keyword>
<keyword evidence="2" id="KW-0472">Membrane</keyword>
<feature type="chain" id="PRO_5039499206" description="DUF4184 family protein" evidence="3">
    <location>
        <begin position="29"/>
        <end position="346"/>
    </location>
</feature>
<feature type="transmembrane region" description="Helical" evidence="2">
    <location>
        <begin position="74"/>
        <end position="97"/>
    </location>
</feature>
<sequence>MTRITALSRPLLAWAAAHSALGTGCALAGVPLFGLGPHPAPAAWNWAAVAVAALVAAVLLARHRYGERPAFRRTLIAAAALCLASGFSLLMDVLMLLTGSLPAGPAAAAHHALGLTGAVLLAINTRTRKPTSGTPAPPAAASPRVHLVALVGAAAFLPYATMKTVWAFGGTFAGVSGAEVLEVSRRNGASGVWLALEGWGLDPTVLFALVGVFLLFGLVRPWGQVFPRWTVFLAGRRVPRWLPLAPAVLGAATLVPYGLLGSGYLILAGLGVLDLPPGDFRTGEDALLVSWAGLGAFAPYGLALAVAAHSYWRRTRPLAPARPASVPAPGLTPRRPVPPAPIRTRR</sequence>
<accession>A0A918X355</accession>
<dbReference type="EMBL" id="BMVC01000013">
    <property type="protein sequence ID" value="GHD07350.1"/>
    <property type="molecule type" value="Genomic_DNA"/>
</dbReference>
<feature type="transmembrane region" description="Helical" evidence="2">
    <location>
        <begin position="103"/>
        <end position="123"/>
    </location>
</feature>
<feature type="transmembrane region" description="Helical" evidence="2">
    <location>
        <begin position="144"/>
        <end position="162"/>
    </location>
</feature>
<name>A0A918X355_9ACTN</name>
<protein>
    <recommendedName>
        <fullName evidence="6">DUF4184 family protein</fullName>
    </recommendedName>
</protein>
<keyword evidence="2" id="KW-0812">Transmembrane</keyword>
<feature type="transmembrane region" description="Helical" evidence="2">
    <location>
        <begin position="287"/>
        <end position="312"/>
    </location>
</feature>